<protein>
    <recommendedName>
        <fullName evidence="4">Glycoside hydrolase family 42 N-terminal domain-containing protein</fullName>
    </recommendedName>
</protein>
<gene>
    <name evidence="2" type="ORF">GCM10007047_03370</name>
</gene>
<sequence length="885" mass="100575">MTKQFPRLLTLLLIINSPLPASFVWLEGEDANPAVVTEHSWYGSIHTNNLSNGALAHHWDDKEPGKLTYRFEAPEGGNYVLWLRANATRTKIQYEINGGAPQTVPPDAAQTGHLNVARDDKIDLRFIAWIRVGEVTLKTGNNTLVLTLDSANHHHGMVDAIVFTNEPFRPSGVQRPDEKPKAKPGWSVWQPNEDSFKESPLDMRWLNQERSGLDGRVIARDGQFFFEKTDEPVRFWAVNGPGIHMRGEELAKSCRLLAKRGVNLLRIHGAVFDGSTGAFKPTAREGIQALADEAEKNGIYLHLSIYFPLWFRPEPGLDFLKGYDGKQRSFSVLFFNKAFQELYHNWWRELLLVPGPDGRKLIDHPALMSVEIQNEDSNLFWTFNYDNIPAEQMHIYENVFGNWVKQKYGSFDEAYKAWDGLRMKRDRPQEGRLAFRPIGETFTKKTKRDQDTITFLYEDQRRFYQEQVEFLRNELGFKGLITASNWQTASPAILGPLEYLSYYPGDFIDRHGAYFGSYREGTGASWSIRTNHVTGNRNALKFDPQKPGETRSFSHPVMDIQYGDYPSTISETSWTRPNRYRGESQLYYAIFGALQDVDSIMHFALHGTEWQTQQHHHVDPWTIMTPTQMGQYSVAALIYRKGLVKTAPRIADIQLKISDLLALKGTPLSPRSNLDMLRAKDLKAPLDDEGQITSLIHYVGQTHVDMTEDGGETRVDDLSPYIDLDQEIIRSATGEIQWDYGDGVLAVNAPQAQIIMGDLSKRSQAVVAGQYALSSDMDAIYTALVSLDDQPVETSRKLLFQVMTEEEPTDYETESAGNGLERILNLGRDPWLFKSPHGTAFLARPDAQEMTVTPLDLNGYPQKNSFTGAKRFELLPDTVYYLIEK</sequence>
<dbReference type="EMBL" id="BMXG01000002">
    <property type="protein sequence ID" value="GHB91802.1"/>
    <property type="molecule type" value="Genomic_DNA"/>
</dbReference>
<keyword evidence="3" id="KW-1185">Reference proteome</keyword>
<reference evidence="2" key="1">
    <citation type="journal article" date="2014" name="Int. J. Syst. Evol. Microbiol.">
        <title>Complete genome sequence of Corynebacterium casei LMG S-19264T (=DSM 44701T), isolated from a smear-ripened cheese.</title>
        <authorList>
            <consortium name="US DOE Joint Genome Institute (JGI-PGF)"/>
            <person name="Walter F."/>
            <person name="Albersmeier A."/>
            <person name="Kalinowski J."/>
            <person name="Ruckert C."/>
        </authorList>
    </citation>
    <scope>NUCLEOTIDE SEQUENCE</scope>
    <source>
        <strain evidence="2">KCTC 12870</strain>
    </source>
</reference>
<evidence type="ECO:0000256" key="1">
    <source>
        <dbReference type="SAM" id="SignalP"/>
    </source>
</evidence>
<dbReference type="Gene3D" id="3.20.20.80">
    <property type="entry name" value="Glycosidases"/>
    <property type="match status" value="1"/>
</dbReference>
<name>A0A8J3DD27_9BACT</name>
<proteinExistence type="predicted"/>
<dbReference type="InterPro" id="IPR017853">
    <property type="entry name" value="GH"/>
</dbReference>
<dbReference type="AlphaFoldDB" id="A0A8J3DD27"/>
<feature type="signal peptide" evidence="1">
    <location>
        <begin position="1"/>
        <end position="23"/>
    </location>
</feature>
<feature type="chain" id="PRO_5035263878" description="Glycoside hydrolase family 42 N-terminal domain-containing protein" evidence="1">
    <location>
        <begin position="24"/>
        <end position="885"/>
    </location>
</feature>
<organism evidence="2 3">
    <name type="scientific">Cerasicoccus arenae</name>
    <dbReference type="NCBI Taxonomy" id="424488"/>
    <lineage>
        <taxon>Bacteria</taxon>
        <taxon>Pseudomonadati</taxon>
        <taxon>Verrucomicrobiota</taxon>
        <taxon>Opitutia</taxon>
        <taxon>Puniceicoccales</taxon>
        <taxon>Cerasicoccaceae</taxon>
        <taxon>Cerasicoccus</taxon>
    </lineage>
</organism>
<evidence type="ECO:0000313" key="2">
    <source>
        <dbReference type="EMBL" id="GHB91802.1"/>
    </source>
</evidence>
<dbReference type="RefSeq" id="WP_189511223.1">
    <property type="nucleotide sequence ID" value="NZ_BMXG01000002.1"/>
</dbReference>
<dbReference type="Gene3D" id="2.60.120.260">
    <property type="entry name" value="Galactose-binding domain-like"/>
    <property type="match status" value="1"/>
</dbReference>
<comment type="caution">
    <text evidence="2">The sequence shown here is derived from an EMBL/GenBank/DDBJ whole genome shotgun (WGS) entry which is preliminary data.</text>
</comment>
<keyword evidence="1" id="KW-0732">Signal</keyword>
<dbReference type="SUPFAM" id="SSF51445">
    <property type="entry name" value="(Trans)glycosidases"/>
    <property type="match status" value="1"/>
</dbReference>
<accession>A0A8J3DD27</accession>
<evidence type="ECO:0008006" key="4">
    <source>
        <dbReference type="Google" id="ProtNLM"/>
    </source>
</evidence>
<dbReference type="Proteomes" id="UP000642829">
    <property type="component" value="Unassembled WGS sequence"/>
</dbReference>
<evidence type="ECO:0000313" key="3">
    <source>
        <dbReference type="Proteomes" id="UP000642829"/>
    </source>
</evidence>
<reference evidence="2" key="2">
    <citation type="submission" date="2020-09" db="EMBL/GenBank/DDBJ databases">
        <authorList>
            <person name="Sun Q."/>
            <person name="Kim S."/>
        </authorList>
    </citation>
    <scope>NUCLEOTIDE SEQUENCE</scope>
    <source>
        <strain evidence="2">KCTC 12870</strain>
    </source>
</reference>